<evidence type="ECO:0000256" key="3">
    <source>
        <dbReference type="ARBA" id="ARBA00022723"/>
    </source>
</evidence>
<keyword evidence="3 6" id="KW-0479">Metal-binding</keyword>
<evidence type="ECO:0000256" key="1">
    <source>
        <dbReference type="ARBA" id="ARBA00022448"/>
    </source>
</evidence>
<dbReference type="Pfam" id="PF23500">
    <property type="entry name" value="DUF7133"/>
    <property type="match status" value="1"/>
</dbReference>
<evidence type="ECO:0000313" key="11">
    <source>
        <dbReference type="Proteomes" id="UP001319180"/>
    </source>
</evidence>
<reference evidence="10 11" key="1">
    <citation type="submission" date="2021-05" db="EMBL/GenBank/DDBJ databases">
        <title>A Polyphasic approach of four new species of the genus Ohtaekwangia: Ohtaekwangia histidinii sp. nov., Ohtaekwangia cretensis sp. nov., Ohtaekwangia indiensis sp. nov., Ohtaekwangia reichenbachii sp. nov. from diverse environment.</title>
        <authorList>
            <person name="Octaviana S."/>
        </authorList>
    </citation>
    <scope>NUCLEOTIDE SEQUENCE [LARGE SCALE GENOMIC DNA]</scope>
    <source>
        <strain evidence="10 11">PWU37</strain>
    </source>
</reference>
<protein>
    <submittedName>
        <fullName evidence="10">C-type cytochrome</fullName>
    </submittedName>
</protein>
<keyword evidence="5 6" id="KW-0408">Iron</keyword>
<feature type="domain" description="Cytochrome c" evidence="9">
    <location>
        <begin position="548"/>
        <end position="644"/>
    </location>
</feature>
<feature type="region of interest" description="Disordered" evidence="7">
    <location>
        <begin position="534"/>
        <end position="557"/>
    </location>
</feature>
<proteinExistence type="predicted"/>
<dbReference type="PANTHER" id="PTHR33546">
    <property type="entry name" value="LARGE, MULTIFUNCTIONAL SECRETED PROTEIN-RELATED"/>
    <property type="match status" value="1"/>
</dbReference>
<dbReference type="PRINTS" id="PR00606">
    <property type="entry name" value="CYTCHROMECID"/>
</dbReference>
<dbReference type="EMBL" id="JAHESC010000079">
    <property type="protein sequence ID" value="MBT1690672.1"/>
    <property type="molecule type" value="Genomic_DNA"/>
</dbReference>
<evidence type="ECO:0000256" key="8">
    <source>
        <dbReference type="SAM" id="SignalP"/>
    </source>
</evidence>
<organism evidence="10 11">
    <name type="scientific">Dawidia soli</name>
    <dbReference type="NCBI Taxonomy" id="2782352"/>
    <lineage>
        <taxon>Bacteria</taxon>
        <taxon>Pseudomonadati</taxon>
        <taxon>Bacteroidota</taxon>
        <taxon>Cytophagia</taxon>
        <taxon>Cytophagales</taxon>
        <taxon>Chryseotaleaceae</taxon>
        <taxon>Dawidia</taxon>
    </lineage>
</organism>
<dbReference type="InterPro" id="IPR055557">
    <property type="entry name" value="DUF7133"/>
</dbReference>
<comment type="caution">
    <text evidence="10">The sequence shown here is derived from an EMBL/GenBank/DDBJ whole genome shotgun (WGS) entry which is preliminary data.</text>
</comment>
<dbReference type="GO" id="GO:0020037">
    <property type="term" value="F:heme binding"/>
    <property type="evidence" value="ECO:0007669"/>
    <property type="project" value="InterPro"/>
</dbReference>
<evidence type="ECO:0000313" key="10">
    <source>
        <dbReference type="EMBL" id="MBT1690672.1"/>
    </source>
</evidence>
<keyword evidence="8" id="KW-0732">Signal</keyword>
<dbReference type="PANTHER" id="PTHR33546:SF1">
    <property type="entry name" value="LARGE, MULTIFUNCTIONAL SECRETED PROTEIN"/>
    <property type="match status" value="1"/>
</dbReference>
<dbReference type="PROSITE" id="PS51007">
    <property type="entry name" value="CYTC"/>
    <property type="match status" value="1"/>
</dbReference>
<dbReference type="InterPro" id="IPR009056">
    <property type="entry name" value="Cyt_c-like_dom"/>
</dbReference>
<feature type="binding site" description="covalent" evidence="6">
    <location>
        <position position="579"/>
    </location>
    <ligand>
        <name>heme c</name>
        <dbReference type="ChEBI" id="CHEBI:61717"/>
    </ligand>
</feature>
<dbReference type="Gene3D" id="2.120.10.30">
    <property type="entry name" value="TolB, C-terminal domain"/>
    <property type="match status" value="1"/>
</dbReference>
<dbReference type="SUPFAM" id="SSF50952">
    <property type="entry name" value="Soluble quinoprotein glucose dehydrogenase"/>
    <property type="match status" value="1"/>
</dbReference>
<evidence type="ECO:0000256" key="5">
    <source>
        <dbReference type="ARBA" id="ARBA00023004"/>
    </source>
</evidence>
<evidence type="ECO:0000256" key="7">
    <source>
        <dbReference type="SAM" id="MobiDB-lite"/>
    </source>
</evidence>
<accession>A0AAP2DJK5</accession>
<evidence type="ECO:0000259" key="9">
    <source>
        <dbReference type="PROSITE" id="PS51007"/>
    </source>
</evidence>
<dbReference type="Pfam" id="PF00034">
    <property type="entry name" value="Cytochrom_C"/>
    <property type="match status" value="1"/>
</dbReference>
<evidence type="ECO:0000256" key="4">
    <source>
        <dbReference type="ARBA" id="ARBA00022982"/>
    </source>
</evidence>
<feature type="binding site" description="covalent" evidence="6">
    <location>
        <position position="575"/>
    </location>
    <ligand>
        <name>heme c</name>
        <dbReference type="ChEBI" id="CHEBI:61717"/>
    </ligand>
</feature>
<dbReference type="InterPro" id="IPR011042">
    <property type="entry name" value="6-blade_b-propeller_TolB-like"/>
</dbReference>
<evidence type="ECO:0000256" key="6">
    <source>
        <dbReference type="PIRSR" id="PIRSR602324-1"/>
    </source>
</evidence>
<dbReference type="Proteomes" id="UP001319180">
    <property type="component" value="Unassembled WGS sequence"/>
</dbReference>
<dbReference type="GO" id="GO:0005506">
    <property type="term" value="F:iron ion binding"/>
    <property type="evidence" value="ECO:0007669"/>
    <property type="project" value="InterPro"/>
</dbReference>
<gene>
    <name evidence="10" type="ORF">KK078_29170</name>
</gene>
<feature type="signal peptide" evidence="8">
    <location>
        <begin position="1"/>
        <end position="23"/>
    </location>
</feature>
<dbReference type="InterPro" id="IPR036909">
    <property type="entry name" value="Cyt_c-like_dom_sf"/>
</dbReference>
<keyword evidence="1" id="KW-0813">Transport</keyword>
<evidence type="ECO:0000256" key="2">
    <source>
        <dbReference type="ARBA" id="ARBA00022617"/>
    </source>
</evidence>
<dbReference type="Gene3D" id="1.10.760.10">
    <property type="entry name" value="Cytochrome c-like domain"/>
    <property type="match status" value="1"/>
</dbReference>
<comment type="PTM">
    <text evidence="6">Binds 1 heme c group covalently per subunit.</text>
</comment>
<keyword evidence="2 6" id="KW-0349">Heme</keyword>
<feature type="binding site" description="covalent" evidence="6">
    <location>
        <position position="622"/>
    </location>
    <ligand>
        <name>heme c</name>
        <dbReference type="ChEBI" id="CHEBI:61717"/>
    </ligand>
</feature>
<dbReference type="AlphaFoldDB" id="A0AAP2DJK5"/>
<dbReference type="GO" id="GO:0009055">
    <property type="term" value="F:electron transfer activity"/>
    <property type="evidence" value="ECO:0007669"/>
    <property type="project" value="InterPro"/>
</dbReference>
<dbReference type="InterPro" id="IPR002324">
    <property type="entry name" value="Cyt_c_ID"/>
</dbReference>
<keyword evidence="4" id="KW-0249">Electron transport</keyword>
<dbReference type="SUPFAM" id="SSF46626">
    <property type="entry name" value="Cytochrome c"/>
    <property type="match status" value="1"/>
</dbReference>
<feature type="chain" id="PRO_5043008359" evidence="8">
    <location>
        <begin position="24"/>
        <end position="651"/>
    </location>
</feature>
<dbReference type="RefSeq" id="WP_254094351.1">
    <property type="nucleotide sequence ID" value="NZ_JAHESC010000079.1"/>
</dbReference>
<keyword evidence="11" id="KW-1185">Reference proteome</keyword>
<sequence length="651" mass="71575">MNKLIKKLFLLGLAACTFLPTEAQMKAPTEDDYYKIITIPTPEGVLLEVGGVATLPDGRVALCTRRGDVWVIENAVMANGRVPSYTLFATGLHEPLGLAYKDNALYAAQRGELTKLVDTDGDGKADVYETVYAWPLSGHYHEYSFGPKIAPDGSFFVTGNVAFGDEEWWRGESRQPWRGWTMHIKADGTMEPWATGMRSPCGLGMIDGELFYDDNQGDWQGSGAIFHVTKGSFTGHPAGLRWTGQANSPVKLTADQFFAKLDERRIRQNGQAVKPENIADEKNPNLLFEVKKQFPEVRLPAVWLPHGVLGISNSEILRDETAGGFGPFAGQIFVGDQGQSKIMRVVMEKVKGEFQGVAFDFRSGFQSGVLRMNWGHDGSLYVGETNRGWGSAGTTTSGFQRLLWTGAVPMEMKTVRAMPDGFEIEFTKPVDKAKAEDLSSYEGRSFIYKYHSVYGSPTINDEKLVIKGVKVSDDAMTVRLVIDNLRQYYLHELNLPGIRSQDGLPVLHATAFYTLNNIPDGTRLAPGQYSTKKSAAAAPAKTTPAKTTAATAGAASSKKAPTYAEIEPLLVKNTCTACHAVNKRQVGPAFADVAKRKYSNERIVQLIYNPEPKNWPEHETPMAPMPQVPKAEALKIAAWINSLRKETAPNP</sequence>
<dbReference type="InterPro" id="IPR011041">
    <property type="entry name" value="Quinoprot_gluc/sorb_DH_b-prop"/>
</dbReference>
<name>A0AAP2DJK5_9BACT</name>